<evidence type="ECO:0000313" key="2">
    <source>
        <dbReference type="Proteomes" id="UP000310200"/>
    </source>
</evidence>
<accession>A0A4S2KCC9</accession>
<comment type="caution">
    <text evidence="1">The sequence shown here is derived from an EMBL/GenBank/DDBJ whole genome shotgun (WGS) entry which is preliminary data.</text>
</comment>
<reference evidence="1 2" key="1">
    <citation type="journal article" date="2019" name="Philos. Trans. R. Soc. Lond., B, Biol. Sci.">
        <title>Ant behaviour and brain gene expression of defending hosts depend on the ecological success of the intruding social parasite.</title>
        <authorList>
            <person name="Kaur R."/>
            <person name="Stoldt M."/>
            <person name="Jongepier E."/>
            <person name="Feldmeyer B."/>
            <person name="Menzel F."/>
            <person name="Bornberg-Bauer E."/>
            <person name="Foitzik S."/>
        </authorList>
    </citation>
    <scope>NUCLEOTIDE SEQUENCE [LARGE SCALE GENOMIC DNA]</scope>
    <source>
        <tissue evidence="1">Whole body</tissue>
    </source>
</reference>
<evidence type="ECO:0000313" key="1">
    <source>
        <dbReference type="EMBL" id="TGZ46972.1"/>
    </source>
</evidence>
<dbReference type="AlphaFoldDB" id="A0A4S2KCC9"/>
<organism evidence="1 2">
    <name type="scientific">Temnothorax longispinosus</name>
    <dbReference type="NCBI Taxonomy" id="300112"/>
    <lineage>
        <taxon>Eukaryota</taxon>
        <taxon>Metazoa</taxon>
        <taxon>Ecdysozoa</taxon>
        <taxon>Arthropoda</taxon>
        <taxon>Hexapoda</taxon>
        <taxon>Insecta</taxon>
        <taxon>Pterygota</taxon>
        <taxon>Neoptera</taxon>
        <taxon>Endopterygota</taxon>
        <taxon>Hymenoptera</taxon>
        <taxon>Apocrita</taxon>
        <taxon>Aculeata</taxon>
        <taxon>Formicoidea</taxon>
        <taxon>Formicidae</taxon>
        <taxon>Myrmicinae</taxon>
        <taxon>Temnothorax</taxon>
    </lineage>
</organism>
<proteinExistence type="predicted"/>
<name>A0A4S2KCC9_9HYME</name>
<protein>
    <submittedName>
        <fullName evidence="1">Uncharacterized protein</fullName>
    </submittedName>
</protein>
<gene>
    <name evidence="1" type="ORF">DBV15_06854</name>
</gene>
<dbReference type="EMBL" id="QBLH01002788">
    <property type="protein sequence ID" value="TGZ46972.1"/>
    <property type="molecule type" value="Genomic_DNA"/>
</dbReference>
<sequence>MSGRTSSRDSPCTLGSTYRCYCRCLRSPYLHLVRELSVWLPRASPLACVVVPNPQRSGNDFLIST</sequence>
<dbReference type="Proteomes" id="UP000310200">
    <property type="component" value="Unassembled WGS sequence"/>
</dbReference>
<keyword evidence="2" id="KW-1185">Reference proteome</keyword>